<feature type="transmembrane region" description="Helical" evidence="7">
    <location>
        <begin position="284"/>
        <end position="305"/>
    </location>
</feature>
<dbReference type="Gene3D" id="1.20.1250.20">
    <property type="entry name" value="MFS general substrate transporter like domains"/>
    <property type="match status" value="2"/>
</dbReference>
<evidence type="ECO:0000256" key="5">
    <source>
        <dbReference type="ARBA" id="ARBA00022989"/>
    </source>
</evidence>
<feature type="transmembrane region" description="Helical" evidence="7">
    <location>
        <begin position="116"/>
        <end position="139"/>
    </location>
</feature>
<dbReference type="Proteomes" id="UP001583193">
    <property type="component" value="Unassembled WGS sequence"/>
</dbReference>
<organism evidence="9 10">
    <name type="scientific">Paecilomyces lecythidis</name>
    <dbReference type="NCBI Taxonomy" id="3004212"/>
    <lineage>
        <taxon>Eukaryota</taxon>
        <taxon>Fungi</taxon>
        <taxon>Dikarya</taxon>
        <taxon>Ascomycota</taxon>
        <taxon>Pezizomycotina</taxon>
        <taxon>Eurotiomycetes</taxon>
        <taxon>Eurotiomycetidae</taxon>
        <taxon>Eurotiales</taxon>
        <taxon>Thermoascaceae</taxon>
        <taxon>Paecilomyces</taxon>
    </lineage>
</organism>
<dbReference type="CDD" id="cd17325">
    <property type="entry name" value="MFS_MdtG_SLC18_like"/>
    <property type="match status" value="1"/>
</dbReference>
<keyword evidence="3" id="KW-0813">Transport</keyword>
<dbReference type="InterPro" id="IPR020846">
    <property type="entry name" value="MFS_dom"/>
</dbReference>
<feature type="transmembrane region" description="Helical" evidence="7">
    <location>
        <begin position="25"/>
        <end position="46"/>
    </location>
</feature>
<evidence type="ECO:0000256" key="3">
    <source>
        <dbReference type="ARBA" id="ARBA00022448"/>
    </source>
</evidence>
<dbReference type="PANTHER" id="PTHR23506:SF35">
    <property type="entry name" value="MAJOR FACILITATOR SUPERFAMILY (MFS) PROFILE DOMAIN-CONTAINING PROTEIN-RELATED"/>
    <property type="match status" value="1"/>
</dbReference>
<dbReference type="PANTHER" id="PTHR23506">
    <property type="entry name" value="GH10249P"/>
    <property type="match status" value="1"/>
</dbReference>
<dbReference type="Pfam" id="PF07690">
    <property type="entry name" value="MFS_1"/>
    <property type="match status" value="1"/>
</dbReference>
<evidence type="ECO:0000256" key="1">
    <source>
        <dbReference type="ARBA" id="ARBA00004141"/>
    </source>
</evidence>
<protein>
    <recommendedName>
        <fullName evidence="8">Major facilitator superfamily (MFS) profile domain-containing protein</fullName>
    </recommendedName>
</protein>
<evidence type="ECO:0000313" key="9">
    <source>
        <dbReference type="EMBL" id="KAL1877134.1"/>
    </source>
</evidence>
<dbReference type="InterPro" id="IPR001958">
    <property type="entry name" value="Tet-R_TetA/multi-R_MdtG-like"/>
</dbReference>
<feature type="transmembrane region" description="Helical" evidence="7">
    <location>
        <begin position="58"/>
        <end position="77"/>
    </location>
</feature>
<dbReference type="InterPro" id="IPR036259">
    <property type="entry name" value="MFS_trans_sf"/>
</dbReference>
<feature type="domain" description="Major facilitator superfamily (MFS) profile" evidence="8">
    <location>
        <begin position="1"/>
        <end position="447"/>
    </location>
</feature>
<feature type="transmembrane region" description="Helical" evidence="7">
    <location>
        <begin position="245"/>
        <end position="264"/>
    </location>
</feature>
<comment type="subcellular location">
    <subcellularLocation>
        <location evidence="1">Membrane</location>
        <topology evidence="1">Multi-pass membrane protein</topology>
    </subcellularLocation>
</comment>
<feature type="transmembrane region" description="Helical" evidence="7">
    <location>
        <begin position="312"/>
        <end position="329"/>
    </location>
</feature>
<proteinExistence type="inferred from homology"/>
<dbReference type="PROSITE" id="PS50850">
    <property type="entry name" value="MFS"/>
    <property type="match status" value="1"/>
</dbReference>
<keyword evidence="5 7" id="KW-1133">Transmembrane helix</keyword>
<sequence>MAFVVPILSYMLKDRLQINPVHAQFYTTVILALHAFVSMITSPIIGRFADRYPARKSPMLLSLILAFVGSAMFAYSHSLWICFFARILQGTASSAIRVIGLATMADRVGEDGIGKAMGTVSSFTSAGLIVGPVVSGFLFEMRGYWPAWAAPFGVLVLDIIARLLMIEKPSDEAAPSEPCCPACASEIVPIDIDSASVETTETRPLLSDNGSSYHSFPESVDYQDDAPAPTTAPCRSFYRDILRSGRLVTALLMSALSVFISSSFDTALPLHVQQTFHWGTSATGLMFFCLQASTLAIAPLSGWLYDAIGPKYPITISLVCLVPLVWLLGVPGSPQFPQADGELTGPCLLVTAIIGIGAIMPFISGVGTIELTAMVKELQAENPQIYGPNGGLARTYALNDFLGTISMTMGPIVSGALHHFMGYYYMNLVLGKYFENRVYQTRYLTFP</sequence>
<evidence type="ECO:0000256" key="6">
    <source>
        <dbReference type="ARBA" id="ARBA00023136"/>
    </source>
</evidence>
<accession>A0ABR3XMC2</accession>
<dbReference type="InterPro" id="IPR011701">
    <property type="entry name" value="MFS"/>
</dbReference>
<evidence type="ECO:0000313" key="10">
    <source>
        <dbReference type="Proteomes" id="UP001583193"/>
    </source>
</evidence>
<evidence type="ECO:0000259" key="8">
    <source>
        <dbReference type="PROSITE" id="PS50850"/>
    </source>
</evidence>
<dbReference type="EMBL" id="JAVDPF010000014">
    <property type="protein sequence ID" value="KAL1877134.1"/>
    <property type="molecule type" value="Genomic_DNA"/>
</dbReference>
<dbReference type="SUPFAM" id="SSF103473">
    <property type="entry name" value="MFS general substrate transporter"/>
    <property type="match status" value="1"/>
</dbReference>
<evidence type="ECO:0000256" key="4">
    <source>
        <dbReference type="ARBA" id="ARBA00022692"/>
    </source>
</evidence>
<keyword evidence="10" id="KW-1185">Reference proteome</keyword>
<feature type="transmembrane region" description="Helical" evidence="7">
    <location>
        <begin position="349"/>
        <end position="369"/>
    </location>
</feature>
<name>A0ABR3XMC2_9EURO</name>
<dbReference type="InterPro" id="IPR050930">
    <property type="entry name" value="MFS_Vesicular_Transporter"/>
</dbReference>
<gene>
    <name evidence="9" type="ORF">Plec18167_004820</name>
</gene>
<comment type="similarity">
    <text evidence="2">Belongs to the major facilitator superfamily. Vesicular transporter family.</text>
</comment>
<comment type="caution">
    <text evidence="9">The sequence shown here is derived from an EMBL/GenBank/DDBJ whole genome shotgun (WGS) entry which is preliminary data.</text>
</comment>
<evidence type="ECO:0000256" key="2">
    <source>
        <dbReference type="ARBA" id="ARBA00006829"/>
    </source>
</evidence>
<keyword evidence="4 7" id="KW-0812">Transmembrane</keyword>
<keyword evidence="6 7" id="KW-0472">Membrane</keyword>
<dbReference type="PRINTS" id="PR01035">
    <property type="entry name" value="TCRTETA"/>
</dbReference>
<evidence type="ECO:0000256" key="7">
    <source>
        <dbReference type="SAM" id="Phobius"/>
    </source>
</evidence>
<reference evidence="9 10" key="1">
    <citation type="journal article" date="2024" name="IMA Fungus">
        <title>IMA Genome - F19 : A genome assembly and annotation guide to empower mycologists, including annotated draft genome sequences of Ceratocystis pirilliformis, Diaporthe australafricana, Fusarium ophioides, Paecilomyces lecythidis, and Sporothrix stenoceras.</title>
        <authorList>
            <person name="Aylward J."/>
            <person name="Wilson A.M."/>
            <person name="Visagie C.M."/>
            <person name="Spraker J."/>
            <person name="Barnes I."/>
            <person name="Buitendag C."/>
            <person name="Ceriani C."/>
            <person name="Del Mar Angel L."/>
            <person name="du Plessis D."/>
            <person name="Fuchs T."/>
            <person name="Gasser K."/>
            <person name="Kramer D."/>
            <person name="Li W."/>
            <person name="Munsamy K."/>
            <person name="Piso A."/>
            <person name="Price J.L."/>
            <person name="Sonnekus B."/>
            <person name="Thomas C."/>
            <person name="van der Nest A."/>
            <person name="van Dijk A."/>
            <person name="van Heerden A."/>
            <person name="van Vuuren N."/>
            <person name="Yilmaz N."/>
            <person name="Duong T.A."/>
            <person name="van der Merwe N.A."/>
            <person name="Wingfield M.J."/>
            <person name="Wingfield B.D."/>
        </authorList>
    </citation>
    <scope>NUCLEOTIDE SEQUENCE [LARGE SCALE GENOMIC DNA]</scope>
    <source>
        <strain evidence="9 10">CMW 18167</strain>
    </source>
</reference>